<dbReference type="Proteomes" id="UP000053890">
    <property type="component" value="Unassembled WGS sequence"/>
</dbReference>
<dbReference type="PANTHER" id="PTHR47549:SF2">
    <property type="entry name" value="GOLGI APPARATUS MEMBRANE PROTEIN TVP38"/>
    <property type="match status" value="1"/>
</dbReference>
<dbReference type="GO" id="GO:0000139">
    <property type="term" value="C:Golgi membrane"/>
    <property type="evidence" value="ECO:0007669"/>
    <property type="project" value="UniProtKB-SubCell"/>
</dbReference>
<feature type="transmembrane region" description="Helical" evidence="11">
    <location>
        <begin position="117"/>
        <end position="141"/>
    </location>
</feature>
<evidence type="ECO:0000256" key="1">
    <source>
        <dbReference type="ARBA" id="ARBA00002978"/>
    </source>
</evidence>
<organism evidence="13 14">
    <name type="scientific">Rhodotorula graminis (strain WP1)</name>
    <dbReference type="NCBI Taxonomy" id="578459"/>
    <lineage>
        <taxon>Eukaryota</taxon>
        <taxon>Fungi</taxon>
        <taxon>Dikarya</taxon>
        <taxon>Basidiomycota</taxon>
        <taxon>Pucciniomycotina</taxon>
        <taxon>Microbotryomycetes</taxon>
        <taxon>Sporidiobolales</taxon>
        <taxon>Sporidiobolaceae</taxon>
        <taxon>Rhodotorula</taxon>
    </lineage>
</organism>
<feature type="domain" description="VTT" evidence="12">
    <location>
        <begin position="102"/>
        <end position="216"/>
    </location>
</feature>
<feature type="region of interest" description="Disordered" evidence="10">
    <location>
        <begin position="255"/>
        <end position="279"/>
    </location>
</feature>
<evidence type="ECO:0000256" key="3">
    <source>
        <dbReference type="ARBA" id="ARBA00008640"/>
    </source>
</evidence>
<evidence type="ECO:0000256" key="6">
    <source>
        <dbReference type="ARBA" id="ARBA00022692"/>
    </source>
</evidence>
<protein>
    <recommendedName>
        <fullName evidence="4">Golgi apparatus membrane protein TVP38</fullName>
    </recommendedName>
    <alternativeName>
        <fullName evidence="5">Golgi apparatus membrane protein tvp38</fullName>
    </alternativeName>
</protein>
<keyword evidence="7 11" id="KW-1133">Transmembrane helix</keyword>
<keyword evidence="9 11" id="KW-0472">Membrane</keyword>
<name>A0A0P9F1M8_RHOGW</name>
<dbReference type="PANTHER" id="PTHR47549">
    <property type="entry name" value="GOLGI APPARATUS MEMBRANE PROTEIN TVP38-RELATED"/>
    <property type="match status" value="1"/>
</dbReference>
<evidence type="ECO:0000256" key="2">
    <source>
        <dbReference type="ARBA" id="ARBA00004653"/>
    </source>
</evidence>
<evidence type="ECO:0000256" key="4">
    <source>
        <dbReference type="ARBA" id="ARBA00013533"/>
    </source>
</evidence>
<feature type="transmembrane region" description="Helical" evidence="11">
    <location>
        <begin position="76"/>
        <end position="97"/>
    </location>
</feature>
<dbReference type="InterPro" id="IPR032816">
    <property type="entry name" value="VTT_dom"/>
</dbReference>
<evidence type="ECO:0000256" key="9">
    <source>
        <dbReference type="ARBA" id="ARBA00023136"/>
    </source>
</evidence>
<sequence length="279" mass="30384">MRQAASWRSVVDDNRAMAVEGWRALRVLDWSRLTRKAFRLRYWYWWLLLVAFVGFAILAVIFRHDILVYLEPRRDVILATPCSWLVPVAILVAVEFPPLAGHSATAVATGAIWGFKIGVPVVFVGTLVGEILCFGAFSTFLRAKAESIEQEKPLYSYLARSVRSAGLLDVISLRLSALPGRVTTAVAATIGIPFRLYVVALVVALPKELVFVYAGSLFTSTGSPESSVALLAPAEGPNGAGHGGLCVRQRDRLERRGQSANLSSRSAVERSSARGSAQQ</sequence>
<keyword evidence="6 11" id="KW-0812">Transmembrane</keyword>
<dbReference type="OrthoDB" id="166803at2759"/>
<comment type="function">
    <text evidence="1">Golgi membrane protein involved in vesicular trafficking and spindle migration.</text>
</comment>
<dbReference type="STRING" id="578459.A0A0P9F1M8"/>
<evidence type="ECO:0000256" key="11">
    <source>
        <dbReference type="SAM" id="Phobius"/>
    </source>
</evidence>
<dbReference type="AlphaFoldDB" id="A0A0P9F1M8"/>
<evidence type="ECO:0000313" key="14">
    <source>
        <dbReference type="Proteomes" id="UP000053890"/>
    </source>
</evidence>
<evidence type="ECO:0000259" key="12">
    <source>
        <dbReference type="Pfam" id="PF09335"/>
    </source>
</evidence>
<comment type="subcellular location">
    <subcellularLocation>
        <location evidence="2">Golgi apparatus membrane</location>
        <topology evidence="2">Multi-pass membrane protein</topology>
    </subcellularLocation>
</comment>
<proteinExistence type="inferred from homology"/>
<comment type="similarity">
    <text evidence="3">Belongs to the TVP38/TMEM64 family.</text>
</comment>
<feature type="transmembrane region" description="Helical" evidence="11">
    <location>
        <begin position="43"/>
        <end position="64"/>
    </location>
</feature>
<accession>A0A0P9F1M8</accession>
<dbReference type="EMBL" id="KQ474082">
    <property type="protein sequence ID" value="KPV73514.1"/>
    <property type="molecule type" value="Genomic_DNA"/>
</dbReference>
<dbReference type="Pfam" id="PF09335">
    <property type="entry name" value="VTT_dom"/>
    <property type="match status" value="1"/>
</dbReference>
<dbReference type="GeneID" id="28975063"/>
<reference evidence="13 14" key="1">
    <citation type="journal article" date="2015" name="Front. Microbiol.">
        <title>Genome sequence of the plant growth promoting endophytic yeast Rhodotorula graminis WP1.</title>
        <authorList>
            <person name="Firrincieli A."/>
            <person name="Otillar R."/>
            <person name="Salamov A."/>
            <person name="Schmutz J."/>
            <person name="Khan Z."/>
            <person name="Redman R.S."/>
            <person name="Fleck N.D."/>
            <person name="Lindquist E."/>
            <person name="Grigoriev I.V."/>
            <person name="Doty S.L."/>
        </authorList>
    </citation>
    <scope>NUCLEOTIDE SEQUENCE [LARGE SCALE GENOMIC DNA]</scope>
    <source>
        <strain evidence="13 14">WP1</strain>
    </source>
</reference>
<dbReference type="OMA" id="WIVFIVR"/>
<dbReference type="RefSeq" id="XP_018269563.1">
    <property type="nucleotide sequence ID" value="XM_018414615.1"/>
</dbReference>
<evidence type="ECO:0000256" key="10">
    <source>
        <dbReference type="SAM" id="MobiDB-lite"/>
    </source>
</evidence>
<evidence type="ECO:0000313" key="13">
    <source>
        <dbReference type="EMBL" id="KPV73514.1"/>
    </source>
</evidence>
<keyword evidence="14" id="KW-1185">Reference proteome</keyword>
<evidence type="ECO:0000256" key="5">
    <source>
        <dbReference type="ARBA" id="ARBA00020673"/>
    </source>
</evidence>
<evidence type="ECO:0000256" key="7">
    <source>
        <dbReference type="ARBA" id="ARBA00022989"/>
    </source>
</evidence>
<evidence type="ECO:0000256" key="8">
    <source>
        <dbReference type="ARBA" id="ARBA00023034"/>
    </source>
</evidence>
<dbReference type="InterPro" id="IPR051076">
    <property type="entry name" value="Golgi_membrane_TVP38/TMEM64"/>
</dbReference>
<gene>
    <name evidence="13" type="ORF">RHOBADRAFT_45476</name>
</gene>
<keyword evidence="8" id="KW-0333">Golgi apparatus</keyword>